<dbReference type="AlphaFoldDB" id="A0A430RYD8"/>
<dbReference type="EMBL" id="PELW01000134">
    <property type="protein sequence ID" value="RTH26080.1"/>
    <property type="molecule type" value="Genomic_DNA"/>
</dbReference>
<organism evidence="1 3">
    <name type="scientific">Thermus scotoductus</name>
    <dbReference type="NCBI Taxonomy" id="37636"/>
    <lineage>
        <taxon>Bacteria</taxon>
        <taxon>Thermotogati</taxon>
        <taxon>Deinococcota</taxon>
        <taxon>Deinococci</taxon>
        <taxon>Thermales</taxon>
        <taxon>Thermaceae</taxon>
        <taxon>Thermus</taxon>
    </lineage>
</organism>
<evidence type="ECO:0000313" key="3">
    <source>
        <dbReference type="Proteomes" id="UP000286712"/>
    </source>
</evidence>
<gene>
    <name evidence="2" type="ORF">CSW37_06390</name>
    <name evidence="1" type="ORF">CSW40_05800</name>
</gene>
<evidence type="ECO:0000313" key="2">
    <source>
        <dbReference type="EMBL" id="RTH37195.1"/>
    </source>
</evidence>
<comment type="caution">
    <text evidence="1">The sequence shown here is derived from an EMBL/GenBank/DDBJ whole genome shotgun (WGS) entry which is preliminary data.</text>
</comment>
<sequence>MLPPAEIAISLPCLSLHPEAGVGAIGLPHLHLPQDGFHRPVQPGKDFPEKVLGFPSRPAQDVVPGPHHLQAQPGAHHIGHRLGLELLHPTGKPPARFVKVQQSVRPFVKQGGRLLSWGQVPIHPDHPPIRVPVPLTQGGFHHTERAGLQQPGEEVFRPPVHGGFRVGLAIGVDQGLLRNICG</sequence>
<accession>A0A430RYD8</accession>
<dbReference type="Proteomes" id="UP000288051">
    <property type="component" value="Unassembled WGS sequence"/>
</dbReference>
<dbReference type="Proteomes" id="UP000286712">
    <property type="component" value="Unassembled WGS sequence"/>
</dbReference>
<name>A0A430RYD8_THESC</name>
<evidence type="ECO:0000313" key="4">
    <source>
        <dbReference type="Proteomes" id="UP000288051"/>
    </source>
</evidence>
<reference evidence="3 4" key="1">
    <citation type="journal article" date="2019" name="Extremophiles">
        <title>Biogeography of thermophiles and predominance of Thermus scotoductus in domestic water heaters.</title>
        <authorList>
            <person name="Wilpiszeski R.L."/>
            <person name="Zhang Z."/>
            <person name="House C.H."/>
        </authorList>
    </citation>
    <scope>NUCLEOTIDE SEQUENCE [LARGE SCALE GENOMIC DNA]</scope>
    <source>
        <strain evidence="2 4">24_S24</strain>
        <strain evidence="1 3">27_S27</strain>
    </source>
</reference>
<evidence type="ECO:0000313" key="1">
    <source>
        <dbReference type="EMBL" id="RTH26080.1"/>
    </source>
</evidence>
<dbReference type="EMBL" id="PELZ01000181">
    <property type="protein sequence ID" value="RTH37195.1"/>
    <property type="molecule type" value="Genomic_DNA"/>
</dbReference>
<protein>
    <submittedName>
        <fullName evidence="1">Uncharacterized protein</fullName>
    </submittedName>
</protein>
<proteinExistence type="predicted"/>